<dbReference type="EMBL" id="FOQY01000030">
    <property type="protein sequence ID" value="SFK61693.1"/>
    <property type="molecule type" value="Genomic_DNA"/>
</dbReference>
<name>A0A1I4AZH1_9ACTN</name>
<feature type="region of interest" description="Disordered" evidence="1">
    <location>
        <begin position="1"/>
        <end position="40"/>
    </location>
</feature>
<protein>
    <submittedName>
        <fullName evidence="2">Uncharacterized protein</fullName>
    </submittedName>
</protein>
<gene>
    <name evidence="2" type="ORF">SAMN05216275_13017</name>
</gene>
<accession>A0A1I4AZH1</accession>
<reference evidence="3" key="1">
    <citation type="submission" date="2016-10" db="EMBL/GenBank/DDBJ databases">
        <authorList>
            <person name="Varghese N."/>
            <person name="Submissions S."/>
        </authorList>
    </citation>
    <scope>NUCLEOTIDE SEQUENCE [LARGE SCALE GENOMIC DNA]</scope>
    <source>
        <strain evidence="3">CGMCC 4.2126</strain>
    </source>
</reference>
<feature type="compositionally biased region" description="Basic and acidic residues" evidence="1">
    <location>
        <begin position="11"/>
        <end position="20"/>
    </location>
</feature>
<feature type="compositionally biased region" description="Low complexity" evidence="1">
    <location>
        <begin position="27"/>
        <end position="40"/>
    </location>
</feature>
<keyword evidence="3" id="KW-1185">Reference proteome</keyword>
<sequence length="67" mass="7247">MSVSHEFTGVLREERRDVRDPLPPPIGAFRTAGATRGNAGAHAAREAVRAKELALLAWAGTVRARRV</sequence>
<evidence type="ECO:0000313" key="3">
    <source>
        <dbReference type="Proteomes" id="UP000199111"/>
    </source>
</evidence>
<organism evidence="2 3">
    <name type="scientific">Streptosporangium canum</name>
    <dbReference type="NCBI Taxonomy" id="324952"/>
    <lineage>
        <taxon>Bacteria</taxon>
        <taxon>Bacillati</taxon>
        <taxon>Actinomycetota</taxon>
        <taxon>Actinomycetes</taxon>
        <taxon>Streptosporangiales</taxon>
        <taxon>Streptosporangiaceae</taxon>
        <taxon>Streptosporangium</taxon>
    </lineage>
</organism>
<evidence type="ECO:0000256" key="1">
    <source>
        <dbReference type="SAM" id="MobiDB-lite"/>
    </source>
</evidence>
<evidence type="ECO:0000313" key="2">
    <source>
        <dbReference type="EMBL" id="SFK61693.1"/>
    </source>
</evidence>
<dbReference type="AlphaFoldDB" id="A0A1I4AZH1"/>
<dbReference type="RefSeq" id="WP_093890597.1">
    <property type="nucleotide sequence ID" value="NZ_FOQY01000030.1"/>
</dbReference>
<dbReference type="Proteomes" id="UP000199111">
    <property type="component" value="Unassembled WGS sequence"/>
</dbReference>
<proteinExistence type="predicted"/>
<dbReference type="GeneID" id="96302006"/>